<dbReference type="AlphaFoldDB" id="A0A7X0AZA4"/>
<evidence type="ECO:0000256" key="2">
    <source>
        <dbReference type="ARBA" id="ARBA00012438"/>
    </source>
</evidence>
<reference evidence="18 19" key="1">
    <citation type="submission" date="2020-08" db="EMBL/GenBank/DDBJ databases">
        <title>Genomic Encyclopedia of Type Strains, Phase IV (KMG-IV): sequencing the most valuable type-strain genomes for metagenomic binning, comparative biology and taxonomic classification.</title>
        <authorList>
            <person name="Goeker M."/>
        </authorList>
    </citation>
    <scope>NUCLEOTIDE SEQUENCE [LARGE SCALE GENOMIC DNA]</scope>
    <source>
        <strain evidence="18 19">DSM 22198</strain>
    </source>
</reference>
<dbReference type="Gene3D" id="1.10.287.130">
    <property type="match status" value="1"/>
</dbReference>
<evidence type="ECO:0000256" key="14">
    <source>
        <dbReference type="SAM" id="Phobius"/>
    </source>
</evidence>
<dbReference type="CDD" id="cd16922">
    <property type="entry name" value="HATPase_EvgS-ArcB-TorS-like"/>
    <property type="match status" value="1"/>
</dbReference>
<feature type="modified residue" description="Phosphohistidine" evidence="11">
    <location>
        <position position="689"/>
    </location>
</feature>
<dbReference type="EMBL" id="JACIIZ010000008">
    <property type="protein sequence ID" value="MBB6252512.1"/>
    <property type="molecule type" value="Genomic_DNA"/>
</dbReference>
<feature type="transmembrane region" description="Helical" evidence="14">
    <location>
        <begin position="56"/>
        <end position="74"/>
    </location>
</feature>
<dbReference type="Proteomes" id="UP000539175">
    <property type="component" value="Unassembled WGS sequence"/>
</dbReference>
<evidence type="ECO:0000256" key="8">
    <source>
        <dbReference type="ARBA" id="ARBA00023012"/>
    </source>
</evidence>
<dbReference type="SUPFAM" id="SSF52172">
    <property type="entry name" value="CheY-like"/>
    <property type="match status" value="1"/>
</dbReference>
<evidence type="ECO:0000256" key="3">
    <source>
        <dbReference type="ARBA" id="ARBA00022553"/>
    </source>
</evidence>
<dbReference type="InterPro" id="IPR036890">
    <property type="entry name" value="HATPase_C_sf"/>
</dbReference>
<keyword evidence="4" id="KW-0808">Transferase</keyword>
<evidence type="ECO:0000256" key="5">
    <source>
        <dbReference type="ARBA" id="ARBA00022741"/>
    </source>
</evidence>
<dbReference type="Gene3D" id="3.30.565.10">
    <property type="entry name" value="Histidine kinase-like ATPase, C-terminal domain"/>
    <property type="match status" value="1"/>
</dbReference>
<gene>
    <name evidence="18" type="ORF">FHS74_003072</name>
</gene>
<dbReference type="GO" id="GO:0000155">
    <property type="term" value="F:phosphorelay sensor kinase activity"/>
    <property type="evidence" value="ECO:0007669"/>
    <property type="project" value="InterPro"/>
</dbReference>
<accession>A0A7X0AZA4</accession>
<dbReference type="FunFam" id="3.30.565.10:FF:000010">
    <property type="entry name" value="Sensor histidine kinase RcsC"/>
    <property type="match status" value="1"/>
</dbReference>
<evidence type="ECO:0000313" key="18">
    <source>
        <dbReference type="EMBL" id="MBB6252512.1"/>
    </source>
</evidence>
<evidence type="ECO:0000259" key="16">
    <source>
        <dbReference type="PROSITE" id="PS50110"/>
    </source>
</evidence>
<dbReference type="InterPro" id="IPR001789">
    <property type="entry name" value="Sig_transdc_resp-reg_receiver"/>
</dbReference>
<dbReference type="PRINTS" id="PR00344">
    <property type="entry name" value="BCTRLSENSOR"/>
</dbReference>
<dbReference type="RefSeq" id="WP_184802003.1">
    <property type="nucleotide sequence ID" value="NZ_JACIIZ010000008.1"/>
</dbReference>
<keyword evidence="5" id="KW-0547">Nucleotide-binding</keyword>
<dbReference type="PROSITE" id="PS50109">
    <property type="entry name" value="HIS_KIN"/>
    <property type="match status" value="1"/>
</dbReference>
<keyword evidence="14" id="KW-0812">Transmembrane</keyword>
<feature type="transmembrane region" description="Helical" evidence="14">
    <location>
        <begin position="80"/>
        <end position="101"/>
    </location>
</feature>
<evidence type="ECO:0000256" key="6">
    <source>
        <dbReference type="ARBA" id="ARBA00022777"/>
    </source>
</evidence>
<dbReference type="InterPro" id="IPR003661">
    <property type="entry name" value="HisK_dim/P_dom"/>
</dbReference>
<dbReference type="InterPro" id="IPR003594">
    <property type="entry name" value="HATPase_dom"/>
</dbReference>
<dbReference type="PANTHER" id="PTHR45339:SF5">
    <property type="entry name" value="HISTIDINE KINASE"/>
    <property type="match status" value="1"/>
</dbReference>
<keyword evidence="14" id="KW-1133">Transmembrane helix</keyword>
<keyword evidence="14" id="KW-0472">Membrane</keyword>
<keyword evidence="6 18" id="KW-0418">Kinase</keyword>
<organism evidence="18 19">
    <name type="scientific">Nitrospirillum iridis</name>
    <dbReference type="NCBI Taxonomy" id="765888"/>
    <lineage>
        <taxon>Bacteria</taxon>
        <taxon>Pseudomonadati</taxon>
        <taxon>Pseudomonadota</taxon>
        <taxon>Alphaproteobacteria</taxon>
        <taxon>Rhodospirillales</taxon>
        <taxon>Azospirillaceae</taxon>
        <taxon>Nitrospirillum</taxon>
    </lineage>
</organism>
<evidence type="ECO:0000256" key="4">
    <source>
        <dbReference type="ARBA" id="ARBA00022679"/>
    </source>
</evidence>
<dbReference type="Gene3D" id="1.20.120.160">
    <property type="entry name" value="HPT domain"/>
    <property type="match status" value="1"/>
</dbReference>
<keyword evidence="8" id="KW-0902">Two-component regulatory system</keyword>
<evidence type="ECO:0000256" key="1">
    <source>
        <dbReference type="ARBA" id="ARBA00000085"/>
    </source>
</evidence>
<dbReference type="InterPro" id="IPR004358">
    <property type="entry name" value="Sig_transdc_His_kin-like_C"/>
</dbReference>
<feature type="transmembrane region" description="Helical" evidence="14">
    <location>
        <begin position="113"/>
        <end position="135"/>
    </location>
</feature>
<feature type="transmembrane region" description="Helical" evidence="14">
    <location>
        <begin position="167"/>
        <end position="185"/>
    </location>
</feature>
<dbReference type="SMART" id="SM00448">
    <property type="entry name" value="REC"/>
    <property type="match status" value="1"/>
</dbReference>
<dbReference type="InterPro" id="IPR008207">
    <property type="entry name" value="Sig_transdc_His_kin_Hpt_dom"/>
</dbReference>
<dbReference type="SMART" id="SM00387">
    <property type="entry name" value="HATPase_c"/>
    <property type="match status" value="1"/>
</dbReference>
<dbReference type="InterPro" id="IPR011006">
    <property type="entry name" value="CheY-like_superfamily"/>
</dbReference>
<dbReference type="SUPFAM" id="SSF47226">
    <property type="entry name" value="Histidine-containing phosphotransfer domain, HPT domain"/>
    <property type="match status" value="1"/>
</dbReference>
<protein>
    <recommendedName>
        <fullName evidence="10">Sensory/regulatory protein RpfC</fullName>
        <ecNumber evidence="2">2.7.13.3</ecNumber>
    </recommendedName>
</protein>
<dbReference type="Pfam" id="PF00072">
    <property type="entry name" value="Response_reg"/>
    <property type="match status" value="1"/>
</dbReference>
<evidence type="ECO:0000259" key="17">
    <source>
        <dbReference type="PROSITE" id="PS50894"/>
    </source>
</evidence>
<evidence type="ECO:0000256" key="11">
    <source>
        <dbReference type="PROSITE-ProRule" id="PRU00110"/>
    </source>
</evidence>
<evidence type="ECO:0000256" key="9">
    <source>
        <dbReference type="ARBA" id="ARBA00064003"/>
    </source>
</evidence>
<keyword evidence="3 12" id="KW-0597">Phosphoprotein</keyword>
<dbReference type="PANTHER" id="PTHR45339">
    <property type="entry name" value="HYBRID SIGNAL TRANSDUCTION HISTIDINE KINASE J"/>
    <property type="match status" value="1"/>
</dbReference>
<dbReference type="SUPFAM" id="SSF47384">
    <property type="entry name" value="Homodimeric domain of signal transducing histidine kinase"/>
    <property type="match status" value="1"/>
</dbReference>
<sequence>MRRLKRGLRRLGRPLSSGDRADLLEALGRRAESVPRRRLIELGQLTLMALNHREDFWLVPLATLVVAGGAATWAPWPATAAWGLLSIATAAVAQLALQRFLTRADQLSDPRPWLWLLTTARLMPSVAWGLLPLFTWPGDHLPGRFFLILVLGAAMALRTGGTAPHPLVLKLQLVPLTLALVAVTVPPLMLPRPGGDGAPGLALVLGSLLYPVFLYRMSRQTCLRLRHMLELQLDLAAAKRAADHANRAKSGFLATLSHEIRTPMTGILGLTQLLLETGLSMRQRDYVRTVHESGESLLAILNDVLDLSKVEAGKLEVERTAFDTAPLLEGVRALMSGRAVEKGLDLQIRTGPDFPNRLMGDPLRLRQVLLNLVGNAIKFTEHGWVRISASADRLPDGGVQFGIIVSDTGVGVPEVAQGRLFETFSQASVEIARRYGGSGLGLAIARQLVQAMGGEIGFHSRPGDGSHFWFTVPSAEPEDRPHTAALGAEVPAPALPPLAVLVVEDVTANQVVLDALLRARGHHVTVAADGATALRLMAGGRFDLVLMDMQLPGIDGLETARRIRALADDRRAQVPIVATTANVDAADSGRCLAAGMDAFVTKPIRPDALFEAMHQAWGARGAVVWPQETPAQDVPLLDVRQMDMVAHAIGPQDLPEFVAITARTLVETAERFLEKVLGGDIPAAGQAAHTLYGVAANVGLTGLSADTRRAQQALRDDHPEIQRALAVRLRDTAEDAAAALVQWLGDDQPGVQWLGNDQPGVQWLGNDQPGQPGQAPGSAVA</sequence>
<dbReference type="Pfam" id="PF00512">
    <property type="entry name" value="HisKA"/>
    <property type="match status" value="1"/>
</dbReference>
<feature type="transmembrane region" description="Helical" evidence="14">
    <location>
        <begin position="141"/>
        <end position="160"/>
    </location>
</feature>
<evidence type="ECO:0000256" key="12">
    <source>
        <dbReference type="PROSITE-ProRule" id="PRU00169"/>
    </source>
</evidence>
<dbReference type="PROSITE" id="PS50110">
    <property type="entry name" value="RESPONSE_REGULATORY"/>
    <property type="match status" value="1"/>
</dbReference>
<evidence type="ECO:0000259" key="15">
    <source>
        <dbReference type="PROSITE" id="PS50109"/>
    </source>
</evidence>
<dbReference type="GO" id="GO:0005886">
    <property type="term" value="C:plasma membrane"/>
    <property type="evidence" value="ECO:0007669"/>
    <property type="project" value="UniProtKB-SubCell"/>
</dbReference>
<feature type="region of interest" description="Disordered" evidence="13">
    <location>
        <begin position="758"/>
        <end position="781"/>
    </location>
</feature>
<evidence type="ECO:0000313" key="19">
    <source>
        <dbReference type="Proteomes" id="UP000539175"/>
    </source>
</evidence>
<dbReference type="Gene3D" id="3.40.50.2300">
    <property type="match status" value="1"/>
</dbReference>
<keyword evidence="19" id="KW-1185">Reference proteome</keyword>
<dbReference type="InterPro" id="IPR036097">
    <property type="entry name" value="HisK_dim/P_sf"/>
</dbReference>
<keyword evidence="7" id="KW-0067">ATP-binding</keyword>
<evidence type="ECO:0000256" key="13">
    <source>
        <dbReference type="SAM" id="MobiDB-lite"/>
    </source>
</evidence>
<dbReference type="Pfam" id="PF02518">
    <property type="entry name" value="HATPase_c"/>
    <property type="match status" value="1"/>
</dbReference>
<evidence type="ECO:0000256" key="7">
    <source>
        <dbReference type="ARBA" id="ARBA00022840"/>
    </source>
</evidence>
<dbReference type="SUPFAM" id="SSF55874">
    <property type="entry name" value="ATPase domain of HSP90 chaperone/DNA topoisomerase II/histidine kinase"/>
    <property type="match status" value="1"/>
</dbReference>
<dbReference type="CDD" id="cd17546">
    <property type="entry name" value="REC_hyHK_CKI1_RcsC-like"/>
    <property type="match status" value="1"/>
</dbReference>
<dbReference type="CDD" id="cd00082">
    <property type="entry name" value="HisKA"/>
    <property type="match status" value="1"/>
</dbReference>
<dbReference type="PROSITE" id="PS50894">
    <property type="entry name" value="HPT"/>
    <property type="match status" value="1"/>
</dbReference>
<feature type="domain" description="Histidine kinase" evidence="15">
    <location>
        <begin position="255"/>
        <end position="476"/>
    </location>
</feature>
<dbReference type="SMART" id="SM00388">
    <property type="entry name" value="HisKA"/>
    <property type="match status" value="1"/>
</dbReference>
<dbReference type="GO" id="GO:0005524">
    <property type="term" value="F:ATP binding"/>
    <property type="evidence" value="ECO:0007669"/>
    <property type="project" value="UniProtKB-KW"/>
</dbReference>
<comment type="subunit">
    <text evidence="9">At low DSF concentrations, interacts with RpfF.</text>
</comment>
<dbReference type="Pfam" id="PF01627">
    <property type="entry name" value="Hpt"/>
    <property type="match status" value="1"/>
</dbReference>
<name>A0A7X0AZA4_9PROT</name>
<feature type="modified residue" description="4-aspartylphosphate" evidence="12">
    <location>
        <position position="548"/>
    </location>
</feature>
<feature type="domain" description="HPt" evidence="17">
    <location>
        <begin position="650"/>
        <end position="743"/>
    </location>
</feature>
<dbReference type="InterPro" id="IPR036641">
    <property type="entry name" value="HPT_dom_sf"/>
</dbReference>
<feature type="domain" description="Response regulatory" evidence="16">
    <location>
        <begin position="499"/>
        <end position="617"/>
    </location>
</feature>
<comment type="caution">
    <text evidence="18">The sequence shown here is derived from an EMBL/GenBank/DDBJ whole genome shotgun (WGS) entry which is preliminary data.</text>
</comment>
<comment type="catalytic activity">
    <reaction evidence="1">
        <text>ATP + protein L-histidine = ADP + protein N-phospho-L-histidine.</text>
        <dbReference type="EC" id="2.7.13.3"/>
    </reaction>
</comment>
<dbReference type="InterPro" id="IPR005467">
    <property type="entry name" value="His_kinase_dom"/>
</dbReference>
<dbReference type="EC" id="2.7.13.3" evidence="2"/>
<dbReference type="FunFam" id="1.10.287.130:FF:000002">
    <property type="entry name" value="Two-component osmosensing histidine kinase"/>
    <property type="match status" value="1"/>
</dbReference>
<proteinExistence type="predicted"/>
<evidence type="ECO:0000256" key="10">
    <source>
        <dbReference type="ARBA" id="ARBA00068150"/>
    </source>
</evidence>